<keyword evidence="6" id="KW-0472">Membrane</keyword>
<dbReference type="InterPro" id="IPR020590">
    <property type="entry name" value="Guanylate_kinase_CS"/>
</dbReference>
<dbReference type="CDD" id="cd00071">
    <property type="entry name" value="GMPK"/>
    <property type="match status" value="1"/>
</dbReference>
<dbReference type="CDD" id="cd06724">
    <property type="entry name" value="PDZ2_Dlg1-2-4-like"/>
    <property type="match status" value="1"/>
</dbReference>
<dbReference type="GeneTree" id="ENSGT00940000155156"/>
<dbReference type="InterPro" id="IPR015143">
    <property type="entry name" value="L27_1"/>
</dbReference>
<evidence type="ECO:0000313" key="14">
    <source>
        <dbReference type="Proteomes" id="UP000694402"/>
    </source>
</evidence>
<dbReference type="InterPro" id="IPR008144">
    <property type="entry name" value="Guanylate_kin-like_dom"/>
</dbReference>
<dbReference type="PROSITE" id="PS51022">
    <property type="entry name" value="L27"/>
    <property type="match status" value="1"/>
</dbReference>
<dbReference type="SMART" id="SM00228">
    <property type="entry name" value="PDZ"/>
    <property type="match status" value="3"/>
</dbReference>
<dbReference type="PANTHER" id="PTHR23119">
    <property type="entry name" value="DISCS LARGE"/>
    <property type="match status" value="1"/>
</dbReference>
<evidence type="ECO:0000259" key="10">
    <source>
        <dbReference type="PROSITE" id="PS50052"/>
    </source>
</evidence>
<dbReference type="SMART" id="SM00072">
    <property type="entry name" value="GuKc"/>
    <property type="match status" value="1"/>
</dbReference>
<dbReference type="GO" id="GO:0098609">
    <property type="term" value="P:cell-cell adhesion"/>
    <property type="evidence" value="ECO:0007669"/>
    <property type="project" value="TreeGrafter"/>
</dbReference>
<dbReference type="PANTHER" id="PTHR23119:SF6">
    <property type="entry name" value="DISKS LARGE HOMOLOG 2"/>
    <property type="match status" value="1"/>
</dbReference>
<feature type="region of interest" description="Disordered" evidence="8">
    <location>
        <begin position="98"/>
        <end position="117"/>
    </location>
</feature>
<dbReference type="SUPFAM" id="SSF50044">
    <property type="entry name" value="SH3-domain"/>
    <property type="match status" value="1"/>
</dbReference>
<evidence type="ECO:0000256" key="1">
    <source>
        <dbReference type="ARBA" id="ARBA00004202"/>
    </source>
</evidence>
<dbReference type="SMART" id="SM00569">
    <property type="entry name" value="L27"/>
    <property type="match status" value="1"/>
</dbReference>
<dbReference type="GO" id="GO:0016323">
    <property type="term" value="C:basolateral plasma membrane"/>
    <property type="evidence" value="ECO:0007669"/>
    <property type="project" value="TreeGrafter"/>
</dbReference>
<name>A0A8C8EZZ8_ONCTS</name>
<dbReference type="Pfam" id="PF09058">
    <property type="entry name" value="L27_1"/>
    <property type="match status" value="1"/>
</dbReference>
<dbReference type="InterPro" id="IPR035759">
    <property type="entry name" value="DLG2_SH3"/>
</dbReference>
<protein>
    <recommendedName>
        <fullName evidence="15">Disks large homolog 2</fullName>
    </recommendedName>
</protein>
<feature type="domain" description="PDZ" evidence="11">
    <location>
        <begin position="349"/>
        <end position="436"/>
    </location>
</feature>
<dbReference type="InterPro" id="IPR001478">
    <property type="entry name" value="PDZ"/>
</dbReference>
<dbReference type="PROSITE" id="PS00856">
    <property type="entry name" value="GUANYLATE_KINASE_1"/>
    <property type="match status" value="1"/>
</dbReference>
<evidence type="ECO:0000256" key="5">
    <source>
        <dbReference type="ARBA" id="ARBA00022737"/>
    </source>
</evidence>
<evidence type="ECO:0000256" key="7">
    <source>
        <dbReference type="PROSITE-ProRule" id="PRU00192"/>
    </source>
</evidence>
<feature type="domain" description="SH3" evidence="9">
    <location>
        <begin position="696"/>
        <end position="766"/>
    </location>
</feature>
<proteinExistence type="inferred from homology"/>
<comment type="subcellular location">
    <subcellularLocation>
        <location evidence="1">Cell membrane</location>
        <topology evidence="1">Peripheral membrane protein</topology>
    </subcellularLocation>
</comment>
<dbReference type="Gene3D" id="2.30.30.40">
    <property type="entry name" value="SH3 Domains"/>
    <property type="match status" value="1"/>
</dbReference>
<dbReference type="Pfam" id="PF00018">
    <property type="entry name" value="SH3_1"/>
    <property type="match status" value="1"/>
</dbReference>
<dbReference type="InterPro" id="IPR004172">
    <property type="entry name" value="L27_dom"/>
</dbReference>
<keyword evidence="14" id="KW-1185">Reference proteome</keyword>
<dbReference type="SUPFAM" id="SSF52540">
    <property type="entry name" value="P-loop containing nucleoside triphosphate hydrolases"/>
    <property type="match status" value="1"/>
</dbReference>
<dbReference type="PROSITE" id="PS50052">
    <property type="entry name" value="GUANYLATE_KINASE_2"/>
    <property type="match status" value="1"/>
</dbReference>
<evidence type="ECO:0000259" key="11">
    <source>
        <dbReference type="PROSITE" id="PS50106"/>
    </source>
</evidence>
<gene>
    <name evidence="13" type="primary">DLG2</name>
</gene>
<organism evidence="13 14">
    <name type="scientific">Oncorhynchus tshawytscha</name>
    <name type="common">Chinook salmon</name>
    <name type="synonym">Salmo tshawytscha</name>
    <dbReference type="NCBI Taxonomy" id="74940"/>
    <lineage>
        <taxon>Eukaryota</taxon>
        <taxon>Metazoa</taxon>
        <taxon>Chordata</taxon>
        <taxon>Craniata</taxon>
        <taxon>Vertebrata</taxon>
        <taxon>Euteleostomi</taxon>
        <taxon>Actinopterygii</taxon>
        <taxon>Neopterygii</taxon>
        <taxon>Teleostei</taxon>
        <taxon>Protacanthopterygii</taxon>
        <taxon>Salmoniformes</taxon>
        <taxon>Salmonidae</taxon>
        <taxon>Salmoninae</taxon>
        <taxon>Oncorhynchus</taxon>
    </lineage>
</organism>
<dbReference type="Pfam" id="PF00625">
    <property type="entry name" value="Guanylate_kin"/>
    <property type="match status" value="1"/>
</dbReference>
<dbReference type="SUPFAM" id="SSF50156">
    <property type="entry name" value="PDZ domain-like"/>
    <property type="match status" value="3"/>
</dbReference>
<accession>A0A8C8EZZ8</accession>
<dbReference type="InterPro" id="IPR001452">
    <property type="entry name" value="SH3_domain"/>
</dbReference>
<feature type="domain" description="L27" evidence="12">
    <location>
        <begin position="4"/>
        <end position="64"/>
    </location>
</feature>
<evidence type="ECO:0000259" key="12">
    <source>
        <dbReference type="PROSITE" id="PS51022"/>
    </source>
</evidence>
<dbReference type="FunFam" id="3.30.63.10:FF:000001">
    <property type="entry name" value="Disks large homolog 1 isoform 2"/>
    <property type="match status" value="1"/>
</dbReference>
<evidence type="ECO:0000256" key="3">
    <source>
        <dbReference type="ARBA" id="ARBA00022443"/>
    </source>
</evidence>
<evidence type="ECO:0000256" key="8">
    <source>
        <dbReference type="SAM" id="MobiDB-lite"/>
    </source>
</evidence>
<dbReference type="FunFam" id="3.40.50.300:FF:001402">
    <property type="entry name" value="Discs, large homolog 3 (Drosophila)"/>
    <property type="match status" value="1"/>
</dbReference>
<dbReference type="GO" id="GO:0099072">
    <property type="term" value="P:regulation of postsynaptic membrane neurotransmitter receptor levels"/>
    <property type="evidence" value="ECO:0007669"/>
    <property type="project" value="TreeGrafter"/>
</dbReference>
<evidence type="ECO:0000313" key="13">
    <source>
        <dbReference type="Ensembl" id="ENSOTSP00005027399.2"/>
    </source>
</evidence>
<dbReference type="GO" id="GO:0031594">
    <property type="term" value="C:neuromuscular junction"/>
    <property type="evidence" value="ECO:0007669"/>
    <property type="project" value="InterPro"/>
</dbReference>
<dbReference type="Gene3D" id="2.30.42.10">
    <property type="match status" value="3"/>
</dbReference>
<dbReference type="InterPro" id="IPR036028">
    <property type="entry name" value="SH3-like_dom_sf"/>
</dbReference>
<dbReference type="CDD" id="cd06723">
    <property type="entry name" value="PDZ1_Dlg1-2-4-like"/>
    <property type="match status" value="1"/>
</dbReference>
<dbReference type="PROSITE" id="PS50002">
    <property type="entry name" value="SH3"/>
    <property type="match status" value="1"/>
</dbReference>
<dbReference type="InterPro" id="IPR019583">
    <property type="entry name" value="DLG1-4_PDZ_assoc"/>
</dbReference>
<comment type="similarity">
    <text evidence="2">Belongs to the MAGUK family.</text>
</comment>
<dbReference type="SUPFAM" id="SSF101288">
    <property type="entry name" value="L27 domain"/>
    <property type="match status" value="1"/>
</dbReference>
<dbReference type="SMART" id="SM01277">
    <property type="entry name" value="MAGUK_N_PEST"/>
    <property type="match status" value="1"/>
</dbReference>
<dbReference type="InterPro" id="IPR050614">
    <property type="entry name" value="Synaptic_Scaffolding_LAP-MAGUK"/>
</dbReference>
<dbReference type="PROSITE" id="PS50106">
    <property type="entry name" value="PDZ"/>
    <property type="match status" value="3"/>
</dbReference>
<dbReference type="Gene3D" id="3.30.63.10">
    <property type="entry name" value="Guanylate Kinase phosphate binding domain"/>
    <property type="match status" value="1"/>
</dbReference>
<dbReference type="Pfam" id="PF10600">
    <property type="entry name" value="PDZ_assoc"/>
    <property type="match status" value="1"/>
</dbReference>
<dbReference type="InterPro" id="IPR008145">
    <property type="entry name" value="GK/Ca_channel_bsu"/>
</dbReference>
<feature type="domain" description="Guanylate kinase-like" evidence="10">
    <location>
        <begin position="816"/>
        <end position="991"/>
    </location>
</feature>
<dbReference type="Pfam" id="PF00595">
    <property type="entry name" value="PDZ"/>
    <property type="match status" value="3"/>
</dbReference>
<dbReference type="PIRSF" id="PIRSF001741">
    <property type="entry name" value="MAGUK_DLGH"/>
    <property type="match status" value="1"/>
</dbReference>
<dbReference type="GO" id="GO:0019901">
    <property type="term" value="F:protein kinase binding"/>
    <property type="evidence" value="ECO:0007669"/>
    <property type="project" value="TreeGrafter"/>
</dbReference>
<evidence type="ECO:0008006" key="15">
    <source>
        <dbReference type="Google" id="ProtNLM"/>
    </source>
</evidence>
<dbReference type="GO" id="GO:0097120">
    <property type="term" value="P:receptor localization to synapse"/>
    <property type="evidence" value="ECO:0007669"/>
    <property type="project" value="TreeGrafter"/>
</dbReference>
<feature type="domain" description="PDZ" evidence="11">
    <location>
        <begin position="254"/>
        <end position="341"/>
    </location>
</feature>
<evidence type="ECO:0000256" key="2">
    <source>
        <dbReference type="ARBA" id="ARBA00007014"/>
    </source>
</evidence>
<dbReference type="CDD" id="cd06795">
    <property type="entry name" value="PDZ3_Dlg1-2-4-like"/>
    <property type="match status" value="1"/>
</dbReference>
<dbReference type="Gene3D" id="1.10.287.470">
    <property type="entry name" value="Helix hairpin bin"/>
    <property type="match status" value="1"/>
</dbReference>
<keyword evidence="3 7" id="KW-0728">SH3 domain</keyword>
<dbReference type="FunFam" id="2.30.42.10:FF:000091">
    <property type="entry name" value="disks large homolog 1 isoform X8"/>
    <property type="match status" value="1"/>
</dbReference>
<reference evidence="13" key="1">
    <citation type="submission" date="2025-08" db="UniProtKB">
        <authorList>
            <consortium name="Ensembl"/>
        </authorList>
    </citation>
    <scope>IDENTIFICATION</scope>
</reference>
<dbReference type="Gene3D" id="3.40.50.300">
    <property type="entry name" value="P-loop containing nucleotide triphosphate hydrolases"/>
    <property type="match status" value="1"/>
</dbReference>
<dbReference type="GO" id="GO:0035255">
    <property type="term" value="F:ionotropic glutamate receptor binding"/>
    <property type="evidence" value="ECO:0007669"/>
    <property type="project" value="TreeGrafter"/>
</dbReference>
<dbReference type="GO" id="GO:0045197">
    <property type="term" value="P:establishment or maintenance of epithelial cell apical/basal polarity"/>
    <property type="evidence" value="ECO:0007669"/>
    <property type="project" value="TreeGrafter"/>
</dbReference>
<reference evidence="13" key="2">
    <citation type="submission" date="2025-09" db="UniProtKB">
        <authorList>
            <consortium name="Ensembl"/>
        </authorList>
    </citation>
    <scope>IDENTIFICATION</scope>
</reference>
<dbReference type="GO" id="GO:0007268">
    <property type="term" value="P:chemical synaptic transmission"/>
    <property type="evidence" value="ECO:0007669"/>
    <property type="project" value="InterPro"/>
</dbReference>
<dbReference type="CDD" id="cd12032">
    <property type="entry name" value="SH3_DLG2"/>
    <property type="match status" value="1"/>
</dbReference>
<dbReference type="Proteomes" id="UP000694402">
    <property type="component" value="Unassembled WGS sequence"/>
</dbReference>
<feature type="domain" description="PDZ" evidence="11">
    <location>
        <begin position="581"/>
        <end position="662"/>
    </location>
</feature>
<sequence>MPVRKKDTARALGLLEDYCAKLTKPEEQQLKTAIQRVMGVFKSSLFQALLDIQEFYEVTLLNTQKSCKQKLEEVNHMADKWEQTGTGSLTAVLQHACPTEMGEQSSSEHGGKDQTPISVKVSENRPAAVQGSPHTGPPPACMNPALMSTPWYRYQDEDSPPEHGFPRLTNEVRAPELVHVSEKNLSEIENVHGYVSHSHISPLKPALVTRFDLTYPGVTAANYLASPAPIIVNTDTLESVPYVNGTEIEYEFEEITLERGNSGLGFSIAGGTDNPHIGDDPGIFITKIIPGGAAAEDSRLRVNDCILRVNDADVSEVSHSKAVEALKVAGSIVRLYVRRRRPMLETVIEIKLIKGPKGLGFSIAGGVGNQHIPGDNSIFVTKIIDGGAAQKDQRLQVGDRLLMVNNYTLEEVSHEEAVAILKNTSDVVYLKVGKPTSVYLSDPYGPPDITHSFSPVMENHISSGGNNGTLEYKCSLPPMPISPGRYSPLQKHLLGEEDINRLDGFSFLRNASIDDGEAHRFESQHFQLRPPEPVYSTVNKAPSPHHYSPVECDKSLLHSIPFPHYHLGLLPDFEITRDPRRMVLHKGSTGLGFNIVGGEDGEGIFVSFILAGGPADLSGELRRGDQILSVNGIDLRGATHEQAAAALKGAGQTVTIIAQYRPEEYGRFEAKIHDLREQMMNHSMSSGSGSLRTNQKRSLYVRALFDYEKAKDSGLPSQGLSFRYGDILHVINASDDEWWQARRVTPDGDSEEMGVIPSKRRVERKERARLKTVKFNAKPGTIDSKGDIPGIGDDGYGTKTLSKLVEEWSCLYINYARPIIILGPMKDRINDDLISEFPDKFGSCVPHTTRSRRDYEVDGRDYHFVMSREQMEQDIQEHKFIEAGQYNDNLYGTSVQSVKYVAERGKHCILDVSGNAIKRLQVAQLYPIAIFIKPRSIDSLMEMNKRLTEEQARKTFDRAMKLEQEFGEFFTALVQGDTLEDIYNHCKMVIEEHSGPYIWIPSKEKL</sequence>
<dbReference type="InterPro" id="IPR016313">
    <property type="entry name" value="DLG1-like"/>
</dbReference>
<evidence type="ECO:0000256" key="4">
    <source>
        <dbReference type="ARBA" id="ARBA00022475"/>
    </source>
</evidence>
<dbReference type="FunFam" id="2.30.42.10:FF:000002">
    <property type="entry name" value="Disks large homolog 4 isoform 2"/>
    <property type="match status" value="1"/>
</dbReference>
<keyword evidence="5" id="KW-0677">Repeat</keyword>
<dbReference type="SMART" id="SM00326">
    <property type="entry name" value="SH3"/>
    <property type="match status" value="1"/>
</dbReference>
<evidence type="ECO:0000256" key="6">
    <source>
        <dbReference type="ARBA" id="ARBA00023136"/>
    </source>
</evidence>
<dbReference type="AlphaFoldDB" id="A0A8C8EZZ8"/>
<dbReference type="InterPro" id="IPR019590">
    <property type="entry name" value="DLG1_PEST_dom"/>
</dbReference>
<dbReference type="Pfam" id="PF10608">
    <property type="entry name" value="MAGUK_N_PEST"/>
    <property type="match status" value="1"/>
</dbReference>
<dbReference type="GO" id="GO:0098839">
    <property type="term" value="C:postsynaptic density membrane"/>
    <property type="evidence" value="ECO:0007669"/>
    <property type="project" value="TreeGrafter"/>
</dbReference>
<dbReference type="InterPro" id="IPR027417">
    <property type="entry name" value="P-loop_NTPase"/>
</dbReference>
<evidence type="ECO:0000259" key="9">
    <source>
        <dbReference type="PROSITE" id="PS50002"/>
    </source>
</evidence>
<dbReference type="InterPro" id="IPR036034">
    <property type="entry name" value="PDZ_sf"/>
</dbReference>
<dbReference type="Ensembl" id="ENSOTST00005029593.2">
    <property type="protein sequence ID" value="ENSOTSP00005027399.2"/>
    <property type="gene ID" value="ENSOTSG00005008275.2"/>
</dbReference>
<dbReference type="GO" id="GO:0043005">
    <property type="term" value="C:neuron projection"/>
    <property type="evidence" value="ECO:0007669"/>
    <property type="project" value="InterPro"/>
</dbReference>
<keyword evidence="4" id="KW-1003">Cell membrane</keyword>
<dbReference type="FunFam" id="2.30.42.10:FF:000001">
    <property type="entry name" value="Disks large homolog 1 isoform 2"/>
    <property type="match status" value="1"/>
</dbReference>
<dbReference type="GO" id="GO:0043113">
    <property type="term" value="P:receptor clustering"/>
    <property type="evidence" value="ECO:0007669"/>
    <property type="project" value="TreeGrafter"/>
</dbReference>
<dbReference type="FunFam" id="2.30.30.40:FF:000027">
    <property type="entry name" value="Disks large homolog 3 isoform 1"/>
    <property type="match status" value="1"/>
</dbReference>
<dbReference type="InterPro" id="IPR036892">
    <property type="entry name" value="L27_dom_sf"/>
</dbReference>